<protein>
    <recommendedName>
        <fullName evidence="3">protein O-GlcNAc transferase</fullName>
        <ecNumber evidence="3">2.4.1.255</ecNumber>
    </recommendedName>
</protein>
<dbReference type="InterPro" id="IPR019734">
    <property type="entry name" value="TPR_rpt"/>
</dbReference>
<dbReference type="Proteomes" id="UP000028878">
    <property type="component" value="Unassembled WGS sequence"/>
</dbReference>
<dbReference type="RefSeq" id="WP_081922016.1">
    <property type="nucleotide sequence ID" value="NZ_CCAE010000055.1"/>
</dbReference>
<evidence type="ECO:0000259" key="10">
    <source>
        <dbReference type="Pfam" id="PF13844"/>
    </source>
</evidence>
<dbReference type="Pfam" id="PF13432">
    <property type="entry name" value="TPR_16"/>
    <property type="match status" value="3"/>
</dbReference>
<name>A0A1L1PX12_HYDIT</name>
<dbReference type="InterPro" id="IPR011990">
    <property type="entry name" value="TPR-like_helical_dom_sf"/>
</dbReference>
<evidence type="ECO:0000256" key="7">
    <source>
        <dbReference type="ARBA" id="ARBA00022803"/>
    </source>
</evidence>
<reference evidence="12" key="2">
    <citation type="submission" date="2014-11" db="EMBL/GenBank/DDBJ databases">
        <title>Draft genome sequence of Hydrogenophaga intermedia S1.</title>
        <authorList>
            <person name="Gan H.M."/>
            <person name="Chew T.H."/>
            <person name="Stolz A."/>
        </authorList>
    </citation>
    <scope>NUCLEOTIDE SEQUENCE [LARGE SCALE GENOMIC DNA]</scope>
    <source>
        <strain evidence="12">S1</strain>
    </source>
</reference>
<feature type="domain" description="O-GlcNAc transferase C-terminal" evidence="10">
    <location>
        <begin position="761"/>
        <end position="921"/>
    </location>
</feature>
<evidence type="ECO:0000256" key="8">
    <source>
        <dbReference type="PROSITE-ProRule" id="PRU00339"/>
    </source>
</evidence>
<feature type="domain" description="Glycosyltransferase 2-like" evidence="9">
    <location>
        <begin position="989"/>
        <end position="1105"/>
    </location>
</feature>
<proteinExistence type="inferred from homology"/>
<dbReference type="Gene3D" id="3.40.50.2000">
    <property type="entry name" value="Glycogen Phosphorylase B"/>
    <property type="match status" value="2"/>
</dbReference>
<dbReference type="SUPFAM" id="SSF53448">
    <property type="entry name" value="Nucleotide-diphospho-sugar transferases"/>
    <property type="match status" value="1"/>
</dbReference>
<evidence type="ECO:0000256" key="1">
    <source>
        <dbReference type="ARBA" id="ARBA00004922"/>
    </source>
</evidence>
<dbReference type="Gene3D" id="3.40.50.11380">
    <property type="match status" value="1"/>
</dbReference>
<organism evidence="11 12">
    <name type="scientific">Hydrogenophaga intermedia</name>
    <dbReference type="NCBI Taxonomy" id="65786"/>
    <lineage>
        <taxon>Bacteria</taxon>
        <taxon>Pseudomonadati</taxon>
        <taxon>Pseudomonadota</taxon>
        <taxon>Betaproteobacteria</taxon>
        <taxon>Burkholderiales</taxon>
        <taxon>Comamonadaceae</taxon>
        <taxon>Hydrogenophaga</taxon>
    </lineage>
</organism>
<dbReference type="CDD" id="cd03801">
    <property type="entry name" value="GT4_PimA-like"/>
    <property type="match status" value="1"/>
</dbReference>
<sequence length="1623" mass="177272">MDDTAGVGASPDASPDASHELQLGQLLQQHGQFDAALALYDSAIAALPFHAPEQAALHLLRAQCLQALHQDQRAADSLAEGLERHPNDPRLLDGLIGWEWRQGRLARAIELAHRQVLATPDQVPAWHLLGVLQQQAGDLQGADTSFAEVQHRDLGCTDALLRRAQIQAHWQRPIEAEWLLMQVLARQPDWPPALELMARVQLDLGRVESARRQLLQRLRAAPGHLACWLMLAQVHARRDRRTLSRRALARAQKIDPDNVETWRLLGWIAHEQGDRDSAQHAVRQLLRHLPEDTASHVQAAFVFAAANDLASAARHAQAAVAGDPGDASAWRALAQVRYQQERLEEALAAIEAALQLAPGHVHSLRQMGWILMASHRFGAARLAFLHACEQAPGDTVARRELAEACLRGGAFADGLQARHALEALQPGDAGARLLEARLLTEGASGAPDAQARAVTLCRELISNHQRIGEAVPVLVRLLALGAPGAREALSLLPHRSEYQHALRHALGLGMGSHGHDSLLRLASAAARDFPEDDWLATAGMYLMALSEHSSAEALAFTARDWYRALRLRAGQPSRPGPTLPRRTGARVRIAYVAGQPHDRLLRRVLASHDPSRVEVFLFSARPLSGLPAHVHQDTLDADTLWQACRVNRIDALIDAGGLHPFDGQFTVLQALARRLAPLQLGWLGCLGTAGGLFDALLTDAVAVPTEHEHHHAEALWRLDGGQWCWDPPPHAPALQPPPVLRLHSITFGVLARGLRHNRASVQAWARTVAATPGSRIRFLGHTVSDWPQREWILSVMAEHGVRDTRVDFDQPRPYDELLLWLQRIDVVLDSFPGNGGLSLLDPLWMGVPVVTQSGDWAGARQGHSILQALGLQAWVSDTPQGFVDTAVALARDTAALARHRAGLRQRLLDSPLTDGRRLAHQIETACLNALGHVSPAPGIPGHGLLAELGADPKQAQRAMARRALQAWLNKPAARIHLPEPEPGTEPDLSVVLVLHNQAGLTHRALQALADQRGVAFETLIVDNGSSDQTADLLARVRGARTLTNAHNAGFLLAANQGAALARGRHLVFLNNDAVVQRGALAAACQRLDAEPAIGVLGGRIVLGDGGLQELGNAIFRDGTTLGVGRGEDPFGSAARASRPTDYVSGAFLAVRATLWRLLGGFDEHFAPAYYEDADLCLRAWRAGFRVEAEPEVLVEHLESGSATGDEVTQQVLASRARFVARHADWLRTQPRHTPQPLDGDRWRSPADSPRLPRVLIIDDEAPLMVKGAGLPRARLMLQALRDWPVSLYPLWRIEEDWRELRAALPPGVEFVLGPDQGLAGLERFLERRRGVYDVLFVSRPPNLRALQPLRARRPDLFAGMRLVYDAEALFTLREVAKAGVMRRPLGRAAAQARLVQELDLARGASDVLAVSERDAALFRAAGHRVTLISHGIAARRNAPGPAGRSGLLFVGVLHPDTPNEDGLVWFIEQVMPRLRALLPQPPVLSVVGINRSNRLTALASEQVRLLGPRDALEPLYDQARVFVAPARYAGGVPAKVIEAAAHGIPVVASALLVRQLGWREGIDIQSARDADAFARGIARLLRDDGLWWRQQQAAWQQCLQRYEPGRFGQTLRHVLGAPPQEHS</sequence>
<keyword evidence="7 8" id="KW-0802">TPR repeat</keyword>
<dbReference type="Gene3D" id="1.25.40.10">
    <property type="entry name" value="Tetratricopeptide repeat domain"/>
    <property type="match status" value="3"/>
</dbReference>
<dbReference type="EC" id="2.4.1.255" evidence="3"/>
<dbReference type="EMBL" id="CCAE010000055">
    <property type="protein sequence ID" value="CDN89855.1"/>
    <property type="molecule type" value="Genomic_DNA"/>
</dbReference>
<feature type="repeat" description="TPR" evidence="8">
    <location>
        <begin position="17"/>
        <end position="50"/>
    </location>
</feature>
<dbReference type="SUPFAM" id="SSF48452">
    <property type="entry name" value="TPR-like"/>
    <property type="match status" value="3"/>
</dbReference>
<evidence type="ECO:0000256" key="3">
    <source>
        <dbReference type="ARBA" id="ARBA00011970"/>
    </source>
</evidence>
<evidence type="ECO:0000313" key="12">
    <source>
        <dbReference type="Proteomes" id="UP000028878"/>
    </source>
</evidence>
<dbReference type="Pfam" id="PF13844">
    <property type="entry name" value="Glyco_transf_41"/>
    <property type="match status" value="1"/>
</dbReference>
<dbReference type="PANTHER" id="PTHR44835">
    <property type="entry name" value="UDP-N-ACETYLGLUCOSAMINE--PEPTIDE N-ACETYLGLUCOSAMINYLTRANSFERASE SPINDLY-RELATED"/>
    <property type="match status" value="1"/>
</dbReference>
<dbReference type="PANTHER" id="PTHR44835:SF1">
    <property type="entry name" value="PROTEIN O-GLCNAC TRANSFERASE"/>
    <property type="match status" value="1"/>
</dbReference>
<keyword evidence="12" id="KW-1185">Reference proteome</keyword>
<evidence type="ECO:0000256" key="6">
    <source>
        <dbReference type="ARBA" id="ARBA00022737"/>
    </source>
</evidence>
<evidence type="ECO:0000259" key="9">
    <source>
        <dbReference type="Pfam" id="PF00535"/>
    </source>
</evidence>
<dbReference type="SMART" id="SM00028">
    <property type="entry name" value="TPR"/>
    <property type="match status" value="9"/>
</dbReference>
<dbReference type="PROSITE" id="PS50005">
    <property type="entry name" value="TPR"/>
    <property type="match status" value="2"/>
</dbReference>
<keyword evidence="6" id="KW-0677">Repeat</keyword>
<comment type="similarity">
    <text evidence="2">Belongs to the glycosyltransferase 41 family. O-GlcNAc transferase subfamily.</text>
</comment>
<keyword evidence="5 11" id="KW-0808">Transferase</keyword>
<dbReference type="InterPro" id="IPR001173">
    <property type="entry name" value="Glyco_trans_2-like"/>
</dbReference>
<dbReference type="SUPFAM" id="SSF53756">
    <property type="entry name" value="UDP-Glycosyltransferase/glycogen phosphorylase"/>
    <property type="match status" value="2"/>
</dbReference>
<dbReference type="Pfam" id="PF13692">
    <property type="entry name" value="Glyco_trans_1_4"/>
    <property type="match status" value="1"/>
</dbReference>
<evidence type="ECO:0000256" key="2">
    <source>
        <dbReference type="ARBA" id="ARBA00005386"/>
    </source>
</evidence>
<comment type="pathway">
    <text evidence="1">Protein modification; protein glycosylation.</text>
</comment>
<dbReference type="CDD" id="cd04186">
    <property type="entry name" value="GT_2_like_c"/>
    <property type="match status" value="1"/>
</dbReference>
<dbReference type="Pfam" id="PF00535">
    <property type="entry name" value="Glycos_transf_2"/>
    <property type="match status" value="1"/>
</dbReference>
<accession>A0A1L1PX12</accession>
<dbReference type="Gene3D" id="3.90.550.10">
    <property type="entry name" value="Spore Coat Polysaccharide Biosynthesis Protein SpsA, Chain A"/>
    <property type="match status" value="1"/>
</dbReference>
<reference evidence="12" key="1">
    <citation type="submission" date="2014-02" db="EMBL/GenBank/DDBJ databases">
        <authorList>
            <person name="Gan H."/>
        </authorList>
    </citation>
    <scope>NUCLEOTIDE SEQUENCE [LARGE SCALE GENOMIC DNA]</scope>
    <source>
        <strain evidence="12">S1</strain>
    </source>
</reference>
<evidence type="ECO:0000313" key="11">
    <source>
        <dbReference type="EMBL" id="CDN89855.1"/>
    </source>
</evidence>
<feature type="repeat" description="TPR" evidence="8">
    <location>
        <begin position="327"/>
        <end position="360"/>
    </location>
</feature>
<dbReference type="InterPro" id="IPR051939">
    <property type="entry name" value="Glycosyltr_41/O-GlcNAc_trsf"/>
</dbReference>
<dbReference type="InterPro" id="IPR029489">
    <property type="entry name" value="OGT/SEC/SPY_C"/>
</dbReference>
<evidence type="ECO:0000256" key="4">
    <source>
        <dbReference type="ARBA" id="ARBA00022676"/>
    </source>
</evidence>
<dbReference type="GO" id="GO:0097363">
    <property type="term" value="F:protein O-acetylglucosaminyltransferase activity"/>
    <property type="evidence" value="ECO:0007669"/>
    <property type="project" value="UniProtKB-EC"/>
</dbReference>
<evidence type="ECO:0000256" key="5">
    <source>
        <dbReference type="ARBA" id="ARBA00022679"/>
    </source>
</evidence>
<dbReference type="InterPro" id="IPR029044">
    <property type="entry name" value="Nucleotide-diphossugar_trans"/>
</dbReference>
<keyword evidence="4" id="KW-0328">Glycosyltransferase</keyword>
<gene>
    <name evidence="11" type="ORF">BN948_04295</name>
</gene>